<dbReference type="InterPro" id="IPR001647">
    <property type="entry name" value="HTH_TetR"/>
</dbReference>
<dbReference type="GO" id="GO:0003700">
    <property type="term" value="F:DNA-binding transcription factor activity"/>
    <property type="evidence" value="ECO:0007669"/>
    <property type="project" value="TreeGrafter"/>
</dbReference>
<keyword evidence="3" id="KW-0804">Transcription</keyword>
<sequence length="201" mass="22173">MESMASTTNLENDAPIRRPGGRSARVHAAVYEAVGQLMGEGRPDKITIPSVAQRAGVNATSIYRRWGDIDALLEEVAVAALTREGDLPPDTGTFEGDLSEWAGIIIDDISRPRRTRYLRAMVSARDSVDTCPCWEQRRTQAADMIRRADDRGEPTPTEDQVVDHIVAPLYHHVVFGLAADREYAARLARDVVFMAGAATRR</sequence>
<dbReference type="Pfam" id="PF16859">
    <property type="entry name" value="TetR_C_11"/>
    <property type="match status" value="1"/>
</dbReference>
<dbReference type="Gene3D" id="1.10.10.60">
    <property type="entry name" value="Homeodomain-like"/>
    <property type="match status" value="1"/>
</dbReference>
<feature type="compositionally biased region" description="Polar residues" evidence="5">
    <location>
        <begin position="1"/>
        <end position="11"/>
    </location>
</feature>
<dbReference type="InterPro" id="IPR009057">
    <property type="entry name" value="Homeodomain-like_sf"/>
</dbReference>
<dbReference type="SUPFAM" id="SSF48498">
    <property type="entry name" value="Tetracyclin repressor-like, C-terminal domain"/>
    <property type="match status" value="1"/>
</dbReference>
<accession>A0A5A7SA65</accession>
<dbReference type="OrthoDB" id="9796019at2"/>
<feature type="DNA-binding region" description="H-T-H motif" evidence="4">
    <location>
        <begin position="47"/>
        <end position="66"/>
    </location>
</feature>
<dbReference type="EMBL" id="VLNY01000006">
    <property type="protein sequence ID" value="KAA0022374.1"/>
    <property type="molecule type" value="Genomic_DNA"/>
</dbReference>
<protein>
    <submittedName>
        <fullName evidence="7">TetR/AcrR family transcriptional regulator</fullName>
    </submittedName>
</protein>
<dbReference type="InterPro" id="IPR011075">
    <property type="entry name" value="TetR_C"/>
</dbReference>
<evidence type="ECO:0000259" key="6">
    <source>
        <dbReference type="PROSITE" id="PS50977"/>
    </source>
</evidence>
<dbReference type="PANTHER" id="PTHR30055">
    <property type="entry name" value="HTH-TYPE TRANSCRIPTIONAL REGULATOR RUTR"/>
    <property type="match status" value="1"/>
</dbReference>
<dbReference type="InterPro" id="IPR050109">
    <property type="entry name" value="HTH-type_TetR-like_transc_reg"/>
</dbReference>
<dbReference type="Gene3D" id="1.10.357.10">
    <property type="entry name" value="Tetracycline Repressor, domain 2"/>
    <property type="match status" value="1"/>
</dbReference>
<dbReference type="InterPro" id="IPR036271">
    <property type="entry name" value="Tet_transcr_reg_TetR-rel_C_sf"/>
</dbReference>
<dbReference type="PANTHER" id="PTHR30055:SF148">
    <property type="entry name" value="TETR-FAMILY TRANSCRIPTIONAL REGULATOR"/>
    <property type="match status" value="1"/>
</dbReference>
<name>A0A5A7SA65_9NOCA</name>
<dbReference type="PROSITE" id="PS50977">
    <property type="entry name" value="HTH_TETR_2"/>
    <property type="match status" value="1"/>
</dbReference>
<evidence type="ECO:0000256" key="2">
    <source>
        <dbReference type="ARBA" id="ARBA00023125"/>
    </source>
</evidence>
<keyword evidence="1" id="KW-0805">Transcription regulation</keyword>
<dbReference type="AlphaFoldDB" id="A0A5A7SA65"/>
<feature type="domain" description="HTH tetR-type" evidence="6">
    <location>
        <begin position="24"/>
        <end position="84"/>
    </location>
</feature>
<evidence type="ECO:0000256" key="1">
    <source>
        <dbReference type="ARBA" id="ARBA00023015"/>
    </source>
</evidence>
<dbReference type="Proteomes" id="UP000322244">
    <property type="component" value="Unassembled WGS sequence"/>
</dbReference>
<feature type="region of interest" description="Disordered" evidence="5">
    <location>
        <begin position="1"/>
        <end position="22"/>
    </location>
</feature>
<reference evidence="7 8" key="1">
    <citation type="submission" date="2019-07" db="EMBL/GenBank/DDBJ databases">
        <title>Rhodococcus cavernicolus sp. nov., isolated from a cave.</title>
        <authorList>
            <person name="Lee S.D."/>
        </authorList>
    </citation>
    <scope>NUCLEOTIDE SEQUENCE [LARGE SCALE GENOMIC DNA]</scope>
    <source>
        <strain evidence="7 8">C1-24</strain>
    </source>
</reference>
<proteinExistence type="predicted"/>
<evidence type="ECO:0000256" key="3">
    <source>
        <dbReference type="ARBA" id="ARBA00023163"/>
    </source>
</evidence>
<evidence type="ECO:0000256" key="4">
    <source>
        <dbReference type="PROSITE-ProRule" id="PRU00335"/>
    </source>
</evidence>
<evidence type="ECO:0000313" key="8">
    <source>
        <dbReference type="Proteomes" id="UP000322244"/>
    </source>
</evidence>
<dbReference type="Pfam" id="PF00440">
    <property type="entry name" value="TetR_N"/>
    <property type="match status" value="1"/>
</dbReference>
<evidence type="ECO:0000256" key="5">
    <source>
        <dbReference type="SAM" id="MobiDB-lite"/>
    </source>
</evidence>
<keyword evidence="2 4" id="KW-0238">DNA-binding</keyword>
<evidence type="ECO:0000313" key="7">
    <source>
        <dbReference type="EMBL" id="KAA0022374.1"/>
    </source>
</evidence>
<dbReference type="GO" id="GO:0000976">
    <property type="term" value="F:transcription cis-regulatory region binding"/>
    <property type="evidence" value="ECO:0007669"/>
    <property type="project" value="TreeGrafter"/>
</dbReference>
<comment type="caution">
    <text evidence="7">The sequence shown here is derived from an EMBL/GenBank/DDBJ whole genome shotgun (WGS) entry which is preliminary data.</text>
</comment>
<gene>
    <name evidence="7" type="ORF">FOY51_14200</name>
</gene>
<organism evidence="7 8">
    <name type="scientific">Antrihabitans cavernicola</name>
    <dbReference type="NCBI Taxonomy" id="2495913"/>
    <lineage>
        <taxon>Bacteria</taxon>
        <taxon>Bacillati</taxon>
        <taxon>Actinomycetota</taxon>
        <taxon>Actinomycetes</taxon>
        <taxon>Mycobacteriales</taxon>
        <taxon>Nocardiaceae</taxon>
        <taxon>Antrihabitans</taxon>
    </lineage>
</organism>
<keyword evidence="8" id="KW-1185">Reference proteome</keyword>
<dbReference type="SUPFAM" id="SSF46689">
    <property type="entry name" value="Homeodomain-like"/>
    <property type="match status" value="1"/>
</dbReference>